<keyword evidence="2" id="KW-1185">Reference proteome</keyword>
<dbReference type="InterPro" id="IPR046042">
    <property type="entry name" value="DUF6000"/>
</dbReference>
<name>A0ABP5SJC6_9ACTN</name>
<organism evidence="1 2">
    <name type="scientific">Dactylosporangium salmoneum</name>
    <dbReference type="NCBI Taxonomy" id="53361"/>
    <lineage>
        <taxon>Bacteria</taxon>
        <taxon>Bacillati</taxon>
        <taxon>Actinomycetota</taxon>
        <taxon>Actinomycetes</taxon>
        <taxon>Micromonosporales</taxon>
        <taxon>Micromonosporaceae</taxon>
        <taxon>Dactylosporangium</taxon>
    </lineage>
</organism>
<comment type="caution">
    <text evidence="1">The sequence shown here is derived from an EMBL/GenBank/DDBJ whole genome shotgun (WGS) entry which is preliminary data.</text>
</comment>
<protein>
    <submittedName>
        <fullName evidence="1">Uncharacterized protein</fullName>
    </submittedName>
</protein>
<gene>
    <name evidence="1" type="ORF">GCM10010170_011580</name>
</gene>
<proteinExistence type="predicted"/>
<accession>A0ABP5SJC6</accession>
<evidence type="ECO:0000313" key="1">
    <source>
        <dbReference type="EMBL" id="GAA2332555.1"/>
    </source>
</evidence>
<sequence>MDYLPPIADPAPDTISRYVVVAHRPGSPRYMDLLGGRLGRPENTAVLHGLRHDAERISDEELTFLLQPGRMPNWRPRLVAAYLIGIGRRTQFRETIGDLLLASEVCYSGQGYCFALAAFGTDQDAEILVAYLDRYLPRAELRYDQHWALGALLHLDRQRGTSHAERYLASDGLWERWAGAVSHPPDVSTYRDCIAKLSAL</sequence>
<dbReference type="Proteomes" id="UP001501444">
    <property type="component" value="Unassembled WGS sequence"/>
</dbReference>
<dbReference type="Pfam" id="PF19463">
    <property type="entry name" value="DUF6000"/>
    <property type="match status" value="1"/>
</dbReference>
<reference evidence="2" key="1">
    <citation type="journal article" date="2019" name="Int. J. Syst. Evol. Microbiol.">
        <title>The Global Catalogue of Microorganisms (GCM) 10K type strain sequencing project: providing services to taxonomists for standard genome sequencing and annotation.</title>
        <authorList>
            <consortium name="The Broad Institute Genomics Platform"/>
            <consortium name="The Broad Institute Genome Sequencing Center for Infectious Disease"/>
            <person name="Wu L."/>
            <person name="Ma J."/>
        </authorList>
    </citation>
    <scope>NUCLEOTIDE SEQUENCE [LARGE SCALE GENOMIC DNA]</scope>
    <source>
        <strain evidence="2">JCM 3272</strain>
    </source>
</reference>
<evidence type="ECO:0000313" key="2">
    <source>
        <dbReference type="Proteomes" id="UP001501444"/>
    </source>
</evidence>
<dbReference type="EMBL" id="BAAARV010000007">
    <property type="protein sequence ID" value="GAA2332555.1"/>
    <property type="molecule type" value="Genomic_DNA"/>
</dbReference>